<organism evidence="4 5">
    <name type="scientific">Cystobacter fuscus</name>
    <dbReference type="NCBI Taxonomy" id="43"/>
    <lineage>
        <taxon>Bacteria</taxon>
        <taxon>Pseudomonadati</taxon>
        <taxon>Myxococcota</taxon>
        <taxon>Myxococcia</taxon>
        <taxon>Myxococcales</taxon>
        <taxon>Cystobacterineae</taxon>
        <taxon>Archangiaceae</taxon>
        <taxon>Cystobacter</taxon>
    </lineage>
</organism>
<dbReference type="GO" id="GO:0035269">
    <property type="term" value="P:protein O-linked glycosylation via mannose"/>
    <property type="evidence" value="ECO:0007669"/>
    <property type="project" value="TreeGrafter"/>
</dbReference>
<dbReference type="PANTHER" id="PTHR44227">
    <property type="match status" value="1"/>
</dbReference>
<name>A0A250JB63_9BACT</name>
<proteinExistence type="predicted"/>
<accession>A0A250JB63</accession>
<dbReference type="GO" id="GO:0000030">
    <property type="term" value="F:mannosyltransferase activity"/>
    <property type="evidence" value="ECO:0007669"/>
    <property type="project" value="TreeGrafter"/>
</dbReference>
<feature type="transmembrane region" description="Helical" evidence="3">
    <location>
        <begin position="311"/>
        <end position="331"/>
    </location>
</feature>
<dbReference type="KEGG" id="cfus:CYFUS_006112"/>
<feature type="transmembrane region" description="Helical" evidence="3">
    <location>
        <begin position="367"/>
        <end position="384"/>
    </location>
</feature>
<gene>
    <name evidence="4" type="ORF">CYFUS_006112</name>
</gene>
<dbReference type="RefSeq" id="WP_157758766.1">
    <property type="nucleotide sequence ID" value="NZ_CP022098.1"/>
</dbReference>
<dbReference type="InterPro" id="IPR011990">
    <property type="entry name" value="TPR-like_helical_dom_sf"/>
</dbReference>
<dbReference type="Proteomes" id="UP000217257">
    <property type="component" value="Chromosome"/>
</dbReference>
<evidence type="ECO:0000256" key="2">
    <source>
        <dbReference type="ARBA" id="ARBA00022803"/>
    </source>
</evidence>
<reference evidence="4 5" key="1">
    <citation type="submission" date="2017-06" db="EMBL/GenBank/DDBJ databases">
        <title>Sequencing and comparative analysis of myxobacterial genomes.</title>
        <authorList>
            <person name="Rupp O."/>
            <person name="Goesmann A."/>
            <person name="Sogaard-Andersen L."/>
        </authorList>
    </citation>
    <scope>NUCLEOTIDE SEQUENCE [LARGE SCALE GENOMIC DNA]</scope>
    <source>
        <strain evidence="4 5">DSM 52655</strain>
    </source>
</reference>
<evidence type="ECO:0008006" key="6">
    <source>
        <dbReference type="Google" id="ProtNLM"/>
    </source>
</evidence>
<evidence type="ECO:0000256" key="1">
    <source>
        <dbReference type="ARBA" id="ARBA00022737"/>
    </source>
</evidence>
<dbReference type="InterPro" id="IPR052346">
    <property type="entry name" value="O-mannosyl-transferase_TMTC"/>
</dbReference>
<dbReference type="PANTHER" id="PTHR44227:SF3">
    <property type="entry name" value="PROTEIN O-MANNOSYL-TRANSFERASE TMTC4"/>
    <property type="match status" value="1"/>
</dbReference>
<dbReference type="EMBL" id="CP022098">
    <property type="protein sequence ID" value="ATB40661.1"/>
    <property type="molecule type" value="Genomic_DNA"/>
</dbReference>
<keyword evidence="3" id="KW-0472">Membrane</keyword>
<keyword evidence="1" id="KW-0677">Repeat</keyword>
<evidence type="ECO:0000313" key="4">
    <source>
        <dbReference type="EMBL" id="ATB40661.1"/>
    </source>
</evidence>
<dbReference type="Gene3D" id="1.25.40.10">
    <property type="entry name" value="Tetratricopeptide repeat domain"/>
    <property type="match status" value="1"/>
</dbReference>
<keyword evidence="3" id="KW-1133">Transmembrane helix</keyword>
<keyword evidence="3" id="KW-0812">Transmembrane</keyword>
<evidence type="ECO:0000313" key="5">
    <source>
        <dbReference type="Proteomes" id="UP000217257"/>
    </source>
</evidence>
<keyword evidence="2" id="KW-0802">TPR repeat</keyword>
<dbReference type="SUPFAM" id="SSF48452">
    <property type="entry name" value="TPR-like"/>
    <property type="match status" value="1"/>
</dbReference>
<feature type="transmembrane region" description="Helical" evidence="3">
    <location>
        <begin position="285"/>
        <end position="305"/>
    </location>
</feature>
<dbReference type="GO" id="GO:0030968">
    <property type="term" value="P:endoplasmic reticulum unfolded protein response"/>
    <property type="evidence" value="ECO:0007669"/>
    <property type="project" value="TreeGrafter"/>
</dbReference>
<dbReference type="AlphaFoldDB" id="A0A250JB63"/>
<feature type="transmembrane region" description="Helical" evidence="3">
    <location>
        <begin position="85"/>
        <end position="106"/>
    </location>
</feature>
<protein>
    <recommendedName>
        <fullName evidence="6">Tetratricopeptide repeat protein</fullName>
    </recommendedName>
</protein>
<evidence type="ECO:0000256" key="3">
    <source>
        <dbReference type="SAM" id="Phobius"/>
    </source>
</evidence>
<sequence length="528" mass="56118">MKTRGWVLLGAWTALVYAGAVPSGFVLDDLYAVESNPVVQGEVSPVEAFTRDYWGRVPPETIGTYRPLAVLTFVLDARVGGGAPWVFHLTNVLLHVLAVLALFGVWRSWAGDTTAWAAAALFAALAAPAEAVHSIVGRADVLAALLGLLGWAAHRTPGLRAATLAAGCYTLALLSKESALLYPLVWCLLEALRTGRWRALPWGRLGVYAAVTALVLGARKHALGTFLGATIGDMTNPLVTASWSGRVLGAADIFWSQYLAGIANPLRRLYMCSAPACAPAGVDSAGAWLGLGALGLLVALVPGTWRRAPLVSAGIAWFLLLFLPISNLLVVGPSVYGERLLYAPLMGATVALTHAVSRLAARLPRPALAWGLLVALGAGNALAVQSRHADWRDGVSLALQGIEVQPRSTVLQMLAAEAWMGLGRWAEAEQCARDAIALDSGFGRPYGLLGVALDQQGRTEAAQAMLERAFALEHSEEALLNLARFHARHGDARRALALLEREARNRPPSPGLLALAEELRRQLATEAR</sequence>